<accession>A0A0V0QW53</accession>
<feature type="domain" description="Alpha/beta hydrolase fold-3" evidence="2">
    <location>
        <begin position="474"/>
        <end position="689"/>
    </location>
</feature>
<gene>
    <name evidence="3" type="ORF">PPERSA_05059</name>
</gene>
<dbReference type="EMBL" id="LDAU01000096">
    <property type="protein sequence ID" value="KRX06446.1"/>
    <property type="molecule type" value="Genomic_DNA"/>
</dbReference>
<dbReference type="InterPro" id="IPR013094">
    <property type="entry name" value="AB_hydrolase_3"/>
</dbReference>
<reference evidence="3 4" key="1">
    <citation type="journal article" date="2015" name="Sci. Rep.">
        <title>Genome of the facultative scuticociliatosis pathogen Pseudocohnilembus persalinus provides insight into its virulence through horizontal gene transfer.</title>
        <authorList>
            <person name="Xiong J."/>
            <person name="Wang G."/>
            <person name="Cheng J."/>
            <person name="Tian M."/>
            <person name="Pan X."/>
            <person name="Warren A."/>
            <person name="Jiang C."/>
            <person name="Yuan D."/>
            <person name="Miao W."/>
        </authorList>
    </citation>
    <scope>NUCLEOTIDE SEQUENCE [LARGE SCALE GENOMIC DNA]</scope>
    <source>
        <strain evidence="3">36N120E</strain>
    </source>
</reference>
<dbReference type="PANTHER" id="PTHR23025:SF3">
    <property type="entry name" value="HORMONE-SENSITIVE LIPASE"/>
    <property type="match status" value="1"/>
</dbReference>
<dbReference type="GO" id="GO:0004806">
    <property type="term" value="F:triacylglycerol lipase activity"/>
    <property type="evidence" value="ECO:0007669"/>
    <property type="project" value="TreeGrafter"/>
</dbReference>
<name>A0A0V0QW53_PSEPJ</name>
<dbReference type="InParanoid" id="A0A0V0QW53"/>
<keyword evidence="4" id="KW-1185">Reference proteome</keyword>
<evidence type="ECO:0000313" key="3">
    <source>
        <dbReference type="EMBL" id="KRX06446.1"/>
    </source>
</evidence>
<protein>
    <recommendedName>
        <fullName evidence="2">Alpha/beta hydrolase fold-3 domain-containing protein</fullName>
    </recommendedName>
</protein>
<evidence type="ECO:0000256" key="1">
    <source>
        <dbReference type="SAM" id="MobiDB-lite"/>
    </source>
</evidence>
<dbReference type="InterPro" id="IPR029058">
    <property type="entry name" value="AB_hydrolase_fold"/>
</dbReference>
<dbReference type="OrthoDB" id="408631at2759"/>
<dbReference type="SUPFAM" id="SSF53474">
    <property type="entry name" value="alpha/beta-Hydrolases"/>
    <property type="match status" value="1"/>
</dbReference>
<proteinExistence type="predicted"/>
<dbReference type="OMA" id="TNEPLEY"/>
<dbReference type="AlphaFoldDB" id="A0A0V0QW53"/>
<dbReference type="GO" id="GO:0004771">
    <property type="term" value="F:sterol ester esterase activity"/>
    <property type="evidence" value="ECO:0007669"/>
    <property type="project" value="TreeGrafter"/>
</dbReference>
<evidence type="ECO:0000259" key="2">
    <source>
        <dbReference type="Pfam" id="PF07859"/>
    </source>
</evidence>
<dbReference type="Pfam" id="PF07859">
    <property type="entry name" value="Abhydrolase_3"/>
    <property type="match status" value="1"/>
</dbReference>
<feature type="compositionally biased region" description="Polar residues" evidence="1">
    <location>
        <begin position="1"/>
        <end position="13"/>
    </location>
</feature>
<dbReference type="Proteomes" id="UP000054937">
    <property type="component" value="Unassembled WGS sequence"/>
</dbReference>
<dbReference type="Gene3D" id="3.40.50.1820">
    <property type="entry name" value="alpha/beta hydrolase"/>
    <property type="match status" value="1"/>
</dbReference>
<sequence length="708" mass="82337">MAQACSQEKTYPTAQGDEISDIPEISNMSVQLDKKGQPQESSKEEFQNINNNQDCEKETQYVFNEKAIFEVLQKIKNKKNYQTLNKPLQLVLNIKKYINSMFDLNLSGDIQEISVKQEKNESSYEIKKNSIWDVKFDSQGFYNFLNQLEIQLTLIQQLIECQAYIINCIEKGENVNQNLEKIYQRYIFLNKHQILVTEESHLNFDMFIEINERLHTYLEEYKILFHKMLEILKKKKINETQVFNQKAEIVIFTSKLDSFLQLYPHAIIIDQTDLLCNKKNALELQSFQKRCIQQKKLGSARFISTLQVTQNGYFYLNSFYYFLHGNKAEKDTKYFLTFADESNAFILWNMLEQGFLKKTLKVILPTIQYHQKIYVPQNYTKLTIKEQTRQIRDGSINQINQNPLKPINQGKNRKYKEDPASIFNNKYSNERVKIRVLNYKNLHLKKNVNAKNKANCGCGNCLQNKNKVYKTIAIHIHGGGFVAMSSRSQQIITRKLSQKLKIPVFSIDYKLAPQNPYPEGLNDCWQAYNWIVDNIQDYYNIKPEKIILTGESAGGNLAISICGLAIKYNTKIPTSLYPMYPVIDQNLDRYSTSLTNSLDDVVLNHNLLKLCQKAYLKEKNGLKGDPIADPYISPNRLSDEILSKFPTTRILVGSEDPIIDDCIRFCQKLDQNNVDSQILNYQGLPHGFLAFYPIGQMHDFIDEMKKSV</sequence>
<evidence type="ECO:0000313" key="4">
    <source>
        <dbReference type="Proteomes" id="UP000054937"/>
    </source>
</evidence>
<dbReference type="GO" id="GO:0019433">
    <property type="term" value="P:triglyceride catabolic process"/>
    <property type="evidence" value="ECO:0007669"/>
    <property type="project" value="TreeGrafter"/>
</dbReference>
<feature type="region of interest" description="Disordered" evidence="1">
    <location>
        <begin position="1"/>
        <end position="25"/>
    </location>
</feature>
<organism evidence="3 4">
    <name type="scientific">Pseudocohnilembus persalinus</name>
    <name type="common">Ciliate</name>
    <dbReference type="NCBI Taxonomy" id="266149"/>
    <lineage>
        <taxon>Eukaryota</taxon>
        <taxon>Sar</taxon>
        <taxon>Alveolata</taxon>
        <taxon>Ciliophora</taxon>
        <taxon>Intramacronucleata</taxon>
        <taxon>Oligohymenophorea</taxon>
        <taxon>Scuticociliatia</taxon>
        <taxon>Philasterida</taxon>
        <taxon>Pseudocohnilembidae</taxon>
        <taxon>Pseudocohnilembus</taxon>
    </lineage>
</organism>
<comment type="caution">
    <text evidence="3">The sequence shown here is derived from an EMBL/GenBank/DDBJ whole genome shotgun (WGS) entry which is preliminary data.</text>
</comment>
<dbReference type="PANTHER" id="PTHR23025">
    <property type="entry name" value="TRIACYLGLYCEROL LIPASE"/>
    <property type="match status" value="1"/>
</dbReference>
<dbReference type="GO" id="GO:0005829">
    <property type="term" value="C:cytosol"/>
    <property type="evidence" value="ECO:0007669"/>
    <property type="project" value="TreeGrafter"/>
</dbReference>